<proteinExistence type="predicted"/>
<dbReference type="EMBL" id="KI913159">
    <property type="protein sequence ID" value="ETV71526.1"/>
    <property type="molecule type" value="Genomic_DNA"/>
</dbReference>
<protein>
    <submittedName>
        <fullName evidence="1">Uncharacterized protein</fullName>
    </submittedName>
</protein>
<reference evidence="1" key="1">
    <citation type="submission" date="2013-12" db="EMBL/GenBank/DDBJ databases">
        <title>The Genome Sequence of Aphanomyces astaci APO3.</title>
        <authorList>
            <consortium name="The Broad Institute Genomics Platform"/>
            <person name="Russ C."/>
            <person name="Tyler B."/>
            <person name="van West P."/>
            <person name="Dieguez-Uribeondo J."/>
            <person name="Young S.K."/>
            <person name="Zeng Q."/>
            <person name="Gargeya S."/>
            <person name="Fitzgerald M."/>
            <person name="Abouelleil A."/>
            <person name="Alvarado L."/>
            <person name="Chapman S.B."/>
            <person name="Gainer-Dewar J."/>
            <person name="Goldberg J."/>
            <person name="Griggs A."/>
            <person name="Gujja S."/>
            <person name="Hansen M."/>
            <person name="Howarth C."/>
            <person name="Imamovic A."/>
            <person name="Ireland A."/>
            <person name="Larimer J."/>
            <person name="McCowan C."/>
            <person name="Murphy C."/>
            <person name="Pearson M."/>
            <person name="Poon T.W."/>
            <person name="Priest M."/>
            <person name="Roberts A."/>
            <person name="Saif S."/>
            <person name="Shea T."/>
            <person name="Sykes S."/>
            <person name="Wortman J."/>
            <person name="Nusbaum C."/>
            <person name="Birren B."/>
        </authorList>
    </citation>
    <scope>NUCLEOTIDE SEQUENCE [LARGE SCALE GENOMIC DNA]</scope>
    <source>
        <strain evidence="1">APO3</strain>
    </source>
</reference>
<organism evidence="1">
    <name type="scientific">Aphanomyces astaci</name>
    <name type="common">Crayfish plague agent</name>
    <dbReference type="NCBI Taxonomy" id="112090"/>
    <lineage>
        <taxon>Eukaryota</taxon>
        <taxon>Sar</taxon>
        <taxon>Stramenopiles</taxon>
        <taxon>Oomycota</taxon>
        <taxon>Saprolegniomycetes</taxon>
        <taxon>Saprolegniales</taxon>
        <taxon>Verrucalvaceae</taxon>
        <taxon>Aphanomyces</taxon>
    </lineage>
</organism>
<dbReference type="GeneID" id="20815185"/>
<gene>
    <name evidence="1" type="ORF">H257_13189</name>
</gene>
<evidence type="ECO:0000313" key="1">
    <source>
        <dbReference type="EMBL" id="ETV71526.1"/>
    </source>
</evidence>
<accession>W4FX41</accession>
<dbReference type="AlphaFoldDB" id="W4FX41"/>
<sequence length="105" mass="11603">MEMNQQLMAAEAHQRDHQQILIEQLTAQRATSEHHQGLRAAAVASVQHSDALEEMRRRSSTRWHAFTVTPVQPPALAAATGVELVYGFCCPAKTMEQGTSSFSDI</sequence>
<dbReference type="VEuPathDB" id="FungiDB:H257_13189"/>
<dbReference type="RefSeq" id="XP_009838959.1">
    <property type="nucleotide sequence ID" value="XM_009840657.1"/>
</dbReference>
<name>W4FX41_APHAT</name>